<keyword evidence="4" id="KW-1185">Reference proteome</keyword>
<organism evidence="3 4">
    <name type="scientific">Nesidiocoris tenuis</name>
    <dbReference type="NCBI Taxonomy" id="355587"/>
    <lineage>
        <taxon>Eukaryota</taxon>
        <taxon>Metazoa</taxon>
        <taxon>Ecdysozoa</taxon>
        <taxon>Arthropoda</taxon>
        <taxon>Hexapoda</taxon>
        <taxon>Insecta</taxon>
        <taxon>Pterygota</taxon>
        <taxon>Neoptera</taxon>
        <taxon>Paraneoptera</taxon>
        <taxon>Hemiptera</taxon>
        <taxon>Heteroptera</taxon>
        <taxon>Panheteroptera</taxon>
        <taxon>Cimicomorpha</taxon>
        <taxon>Miridae</taxon>
        <taxon>Dicyphina</taxon>
        <taxon>Nesidiocoris</taxon>
    </lineage>
</organism>
<dbReference type="AlphaFoldDB" id="A0A6H5GR65"/>
<sequence>MLDVQVAPDFDDSLTKIEFHPHEAYASSRYGNSDEIRIPFSQADTYVLLNKSYLYIEGKLTKSDRFTLAPNGLAHGIEDIKLLLNGEVVDQTHLPGISSTMKGYCSFPRRNGMESAGWVLPSTTQLVNPCVDSTTGQFSACVPLATLLGIAEDYKKIFINVRMELCIVRSTTNKDMIAPRLPEVDPPAGGSKTTGDPDVSISKMIWYLPYVTPSDSEKIKLLNTLERDMPITVPFRSWSLAMYPTVPEHREFTWSIKSSNELEKPRFILFMFQTDRQRDFAKNMSLFDHNNLTNLKVYIGSQEFPYSRMNLDFKKKRISLLYRMYSEFQKSFYGKDWVEPMLDYDEFISHAPIVSYCYKNATTPSVQCSIHQQLLHPQSDDRTLHFHHRPGASFTRRESSPYSDPQNRQTSRTSGSYQGDPPPCSSTPDQHRLMAYSTVLPRLLYGSTYPRCVPSNQPFQGGPGKAPQIVHRPWSSYHVSERQSPQSKLFP</sequence>
<dbReference type="EMBL" id="CADCXU010015687">
    <property type="protein sequence ID" value="CAB0004981.1"/>
    <property type="molecule type" value="Genomic_DNA"/>
</dbReference>
<protein>
    <recommendedName>
        <fullName evidence="2">Double jelly roll-like domain-containing protein</fullName>
    </recommendedName>
</protein>
<dbReference type="Pfam" id="PF21738">
    <property type="entry name" value="DJR-like_dom"/>
    <property type="match status" value="1"/>
</dbReference>
<dbReference type="OrthoDB" id="6615564at2759"/>
<dbReference type="PANTHER" id="PTHR36159:SF1">
    <property type="entry name" value="RETROVIRUS-RELATED POL POLYPROTEIN FROM TRANSPOSON 412-LIKE PROTEIN"/>
    <property type="match status" value="1"/>
</dbReference>
<evidence type="ECO:0000259" key="2">
    <source>
        <dbReference type="Pfam" id="PF21738"/>
    </source>
</evidence>
<dbReference type="Proteomes" id="UP000479000">
    <property type="component" value="Unassembled WGS sequence"/>
</dbReference>
<feature type="region of interest" description="Disordered" evidence="1">
    <location>
        <begin position="455"/>
        <end position="491"/>
    </location>
</feature>
<feature type="region of interest" description="Disordered" evidence="1">
    <location>
        <begin position="392"/>
        <end position="430"/>
    </location>
</feature>
<dbReference type="PANTHER" id="PTHR36159">
    <property type="entry name" value="PROTEIN CBG23766"/>
    <property type="match status" value="1"/>
</dbReference>
<feature type="compositionally biased region" description="Polar residues" evidence="1">
    <location>
        <begin position="400"/>
        <end position="417"/>
    </location>
</feature>
<accession>A0A6H5GR65</accession>
<feature type="domain" description="Double jelly roll-like" evidence="2">
    <location>
        <begin position="67"/>
        <end position="355"/>
    </location>
</feature>
<reference evidence="3 4" key="1">
    <citation type="submission" date="2020-02" db="EMBL/GenBank/DDBJ databases">
        <authorList>
            <person name="Ferguson B K."/>
        </authorList>
    </citation>
    <scope>NUCLEOTIDE SEQUENCE [LARGE SCALE GENOMIC DNA]</scope>
</reference>
<proteinExistence type="predicted"/>
<dbReference type="InterPro" id="IPR049512">
    <property type="entry name" value="DJR-like_dom"/>
</dbReference>
<evidence type="ECO:0000313" key="3">
    <source>
        <dbReference type="EMBL" id="CAB0004981.1"/>
    </source>
</evidence>
<feature type="compositionally biased region" description="Polar residues" evidence="1">
    <location>
        <begin position="482"/>
        <end position="491"/>
    </location>
</feature>
<evidence type="ECO:0000256" key="1">
    <source>
        <dbReference type="SAM" id="MobiDB-lite"/>
    </source>
</evidence>
<evidence type="ECO:0000313" key="4">
    <source>
        <dbReference type="Proteomes" id="UP000479000"/>
    </source>
</evidence>
<name>A0A6H5GR65_9HEMI</name>
<gene>
    <name evidence="3" type="ORF">NTEN_LOCUS10458</name>
</gene>